<keyword evidence="16" id="KW-1185">Reference proteome</keyword>
<dbReference type="AlphaFoldDB" id="A0A3D8IB62"/>
<reference evidence="15 16" key="1">
    <citation type="submission" date="2018-04" db="EMBL/GenBank/DDBJ databases">
        <title>Novel Campyloabacter and Helicobacter Species and Strains.</title>
        <authorList>
            <person name="Mannion A.J."/>
            <person name="Shen Z."/>
            <person name="Fox J.G."/>
        </authorList>
    </citation>
    <scope>NUCLEOTIDE SEQUENCE [LARGE SCALE GENOMIC DNA]</scope>
    <source>
        <strain evidence="15 16">MIT 99-5101</strain>
    </source>
</reference>
<name>A0A3D8IB62_9HELI</name>
<evidence type="ECO:0000256" key="4">
    <source>
        <dbReference type="ARBA" id="ARBA00011471"/>
    </source>
</evidence>
<comment type="subunit">
    <text evidence="4">The accessory proteins ExbB and ExbD seem to form a complex with TonB.</text>
</comment>
<comment type="similarity">
    <text evidence="3 13">Belongs to the ExbD/TolR family.</text>
</comment>
<dbReference type="PANTHER" id="PTHR30558">
    <property type="entry name" value="EXBD MEMBRANE COMPONENT OF PMF-DRIVEN MACROMOLECULE IMPORT SYSTEM"/>
    <property type="match status" value="1"/>
</dbReference>
<sequence>MLKIQHSEGLNIVPFIDVILVLLAMVLSISTFIAHGEIKIELPKSDSSMQSSNDSNKIQILINAQDVYYLEDKETTLEEIQKRINTLDKQTIVELKSDKNATFNSFVQIIDILRTNHHENFQIITEKNQ</sequence>
<evidence type="ECO:0000256" key="3">
    <source>
        <dbReference type="ARBA" id="ARBA00005811"/>
    </source>
</evidence>
<proteinExistence type="inferred from homology"/>
<dbReference type="OrthoDB" id="9798629at2"/>
<comment type="caution">
    <text evidence="15">The sequence shown here is derived from an EMBL/GenBank/DDBJ whole genome shotgun (WGS) entry which is preliminary data.</text>
</comment>
<dbReference type="RefSeq" id="WP_115552065.1">
    <property type="nucleotide sequence ID" value="NZ_CAONBV010000011.1"/>
</dbReference>
<comment type="subcellular location">
    <subcellularLocation>
        <location evidence="2">Cell inner membrane</location>
        <topology evidence="2">Single-pass type II membrane protein</topology>
    </subcellularLocation>
    <subcellularLocation>
        <location evidence="13">Cell membrane</location>
        <topology evidence="13">Single-pass type II membrane protein</topology>
    </subcellularLocation>
</comment>
<evidence type="ECO:0000256" key="6">
    <source>
        <dbReference type="ARBA" id="ARBA00022448"/>
    </source>
</evidence>
<dbReference type="InterPro" id="IPR014171">
    <property type="entry name" value="TonB_ExbD_2"/>
</dbReference>
<evidence type="ECO:0000256" key="14">
    <source>
        <dbReference type="SAM" id="Phobius"/>
    </source>
</evidence>
<keyword evidence="7" id="KW-1003">Cell membrane</keyword>
<evidence type="ECO:0000313" key="16">
    <source>
        <dbReference type="Proteomes" id="UP000256650"/>
    </source>
</evidence>
<keyword evidence="6 13" id="KW-0813">Transport</keyword>
<evidence type="ECO:0000256" key="10">
    <source>
        <dbReference type="ARBA" id="ARBA00022927"/>
    </source>
</evidence>
<dbReference type="GO" id="GO:0015031">
    <property type="term" value="P:protein transport"/>
    <property type="evidence" value="ECO:0007669"/>
    <property type="project" value="UniProtKB-KW"/>
</dbReference>
<keyword evidence="12 14" id="KW-0472">Membrane</keyword>
<keyword evidence="9 13" id="KW-0812">Transmembrane</keyword>
<dbReference type="Proteomes" id="UP000256650">
    <property type="component" value="Unassembled WGS sequence"/>
</dbReference>
<evidence type="ECO:0000256" key="12">
    <source>
        <dbReference type="ARBA" id="ARBA00023136"/>
    </source>
</evidence>
<dbReference type="GO" id="GO:0022857">
    <property type="term" value="F:transmembrane transporter activity"/>
    <property type="evidence" value="ECO:0007669"/>
    <property type="project" value="InterPro"/>
</dbReference>
<dbReference type="EMBL" id="NXLS01000009">
    <property type="protein sequence ID" value="RDU62004.1"/>
    <property type="molecule type" value="Genomic_DNA"/>
</dbReference>
<accession>A0A3D8IB62</accession>
<protein>
    <recommendedName>
        <fullName evidence="5">Biopolymer transport protein ExbD</fullName>
    </recommendedName>
</protein>
<evidence type="ECO:0000256" key="8">
    <source>
        <dbReference type="ARBA" id="ARBA00022519"/>
    </source>
</evidence>
<evidence type="ECO:0000256" key="5">
    <source>
        <dbReference type="ARBA" id="ARBA00022090"/>
    </source>
</evidence>
<keyword evidence="10 13" id="KW-0653">Protein transport</keyword>
<evidence type="ECO:0000256" key="13">
    <source>
        <dbReference type="RuleBase" id="RU003879"/>
    </source>
</evidence>
<dbReference type="InterPro" id="IPR003400">
    <property type="entry name" value="ExbD"/>
</dbReference>
<evidence type="ECO:0000256" key="1">
    <source>
        <dbReference type="ARBA" id="ARBA00003540"/>
    </source>
</evidence>
<evidence type="ECO:0000313" key="15">
    <source>
        <dbReference type="EMBL" id="RDU62004.1"/>
    </source>
</evidence>
<evidence type="ECO:0000256" key="9">
    <source>
        <dbReference type="ARBA" id="ARBA00022692"/>
    </source>
</evidence>
<dbReference type="Pfam" id="PF02472">
    <property type="entry name" value="ExbD"/>
    <property type="match status" value="1"/>
</dbReference>
<keyword evidence="8" id="KW-0997">Cell inner membrane</keyword>
<evidence type="ECO:0000256" key="11">
    <source>
        <dbReference type="ARBA" id="ARBA00022989"/>
    </source>
</evidence>
<organism evidence="15 16">
    <name type="scientific">Helicobacter ganmani</name>
    <dbReference type="NCBI Taxonomy" id="60246"/>
    <lineage>
        <taxon>Bacteria</taxon>
        <taxon>Pseudomonadati</taxon>
        <taxon>Campylobacterota</taxon>
        <taxon>Epsilonproteobacteria</taxon>
        <taxon>Campylobacterales</taxon>
        <taxon>Helicobacteraceae</taxon>
        <taxon>Helicobacter</taxon>
    </lineage>
</organism>
<keyword evidence="11 14" id="KW-1133">Transmembrane helix</keyword>
<evidence type="ECO:0000256" key="2">
    <source>
        <dbReference type="ARBA" id="ARBA00004249"/>
    </source>
</evidence>
<dbReference type="GeneID" id="82536214"/>
<dbReference type="GO" id="GO:0005886">
    <property type="term" value="C:plasma membrane"/>
    <property type="evidence" value="ECO:0007669"/>
    <property type="project" value="UniProtKB-SubCell"/>
</dbReference>
<dbReference type="Gene3D" id="3.30.420.270">
    <property type="match status" value="1"/>
</dbReference>
<dbReference type="NCBIfam" id="TIGR02804">
    <property type="entry name" value="ExbD_2"/>
    <property type="match status" value="1"/>
</dbReference>
<evidence type="ECO:0000256" key="7">
    <source>
        <dbReference type="ARBA" id="ARBA00022475"/>
    </source>
</evidence>
<gene>
    <name evidence="15" type="primary">exbD</name>
    <name evidence="15" type="ORF">CQA43_07955</name>
</gene>
<dbReference type="PANTHER" id="PTHR30558:SF12">
    <property type="entry name" value="BIOPOLYMER TRANSPORT PROTEIN EXBD"/>
    <property type="match status" value="1"/>
</dbReference>
<feature type="transmembrane region" description="Helical" evidence="14">
    <location>
        <begin position="12"/>
        <end position="34"/>
    </location>
</feature>
<comment type="function">
    <text evidence="1">Involved in the TonB-dependent energy-dependent transport of various receptor-bound substrates.</text>
</comment>